<proteinExistence type="inferred from homology"/>
<comment type="pathway">
    <text evidence="2">Cofactor biosynthesis; ubiquinone biosynthesis.</text>
</comment>
<dbReference type="InterPro" id="IPR036188">
    <property type="entry name" value="FAD/NAD-bd_sf"/>
</dbReference>
<dbReference type="Gene3D" id="3.50.50.60">
    <property type="entry name" value="FAD/NAD(P)-binding domain"/>
    <property type="match status" value="2"/>
</dbReference>
<dbReference type="InterPro" id="IPR002938">
    <property type="entry name" value="FAD-bd"/>
</dbReference>
<evidence type="ECO:0000256" key="2">
    <source>
        <dbReference type="ARBA" id="ARBA00004749"/>
    </source>
</evidence>
<evidence type="ECO:0000256" key="7">
    <source>
        <dbReference type="ARBA" id="ARBA00023033"/>
    </source>
</evidence>
<dbReference type="Proteomes" id="UP000886042">
    <property type="component" value="Unassembled WGS sequence"/>
</dbReference>
<evidence type="ECO:0000313" key="9">
    <source>
        <dbReference type="EMBL" id="HFB54746.1"/>
    </source>
</evidence>
<dbReference type="GO" id="GO:0004497">
    <property type="term" value="F:monooxygenase activity"/>
    <property type="evidence" value="ECO:0007669"/>
    <property type="project" value="UniProtKB-KW"/>
</dbReference>
<dbReference type="NCBIfam" id="TIGR01988">
    <property type="entry name" value="Ubi-OHases"/>
    <property type="match status" value="1"/>
</dbReference>
<dbReference type="EMBL" id="DRMN01000159">
    <property type="protein sequence ID" value="HFB54746.1"/>
    <property type="molecule type" value="Genomic_DNA"/>
</dbReference>
<dbReference type="PANTHER" id="PTHR43876">
    <property type="entry name" value="UBIQUINONE BIOSYNTHESIS MONOOXYGENASE COQ6, MITOCHONDRIAL"/>
    <property type="match status" value="1"/>
</dbReference>
<dbReference type="PANTHER" id="PTHR43876:SF7">
    <property type="entry name" value="UBIQUINONE BIOSYNTHESIS MONOOXYGENASE COQ6, MITOCHONDRIAL"/>
    <property type="match status" value="1"/>
</dbReference>
<keyword evidence="6" id="KW-0560">Oxidoreductase</keyword>
<dbReference type="InterPro" id="IPR018168">
    <property type="entry name" value="Ubi_Hdrlase_CS"/>
</dbReference>
<feature type="domain" description="FAD-binding" evidence="8">
    <location>
        <begin position="5"/>
        <end position="328"/>
    </location>
</feature>
<evidence type="ECO:0000256" key="3">
    <source>
        <dbReference type="ARBA" id="ARBA00005349"/>
    </source>
</evidence>
<sequence length="421" mass="45252">MKTDFDILIVGGGLVGLTAALACAQAGFSLGVIDIAKPSDQLADEHDGRASAIATASFRMMRALGVADALVEGDDSHAGPINKILVSDGEAGKAPSPLNLFFDADQIADVNDGEPLGYMVENRRMRHALHGQTKTQDKITLIAPARVRATEPHTGGVRVELEDGTSLHAKVLIGADGRGSFVRRMAGIGVTHWPCHQKAIVTTVAHDLPHDGIAHELFLPAGPFAILPLTGNRASIVWTETPAAADAAMGLSDEQFSAELARRFGDFLGNVWLVAPRWCYPLSFQHAKSYTAERTVLIGDAAHAIHPIAGQGFNLGLRDVAALAEIFVQARAEGLDIGSELVLTRFSQWRRFDNTLLTHACDVFNRLFSNNIAPLKHARRLGMSVLDKIPPARGFFMREASGQTGDLPPLLRGQKYEDAVL</sequence>
<dbReference type="PROSITE" id="PS51257">
    <property type="entry name" value="PROKAR_LIPOPROTEIN"/>
    <property type="match status" value="1"/>
</dbReference>
<dbReference type="InterPro" id="IPR010971">
    <property type="entry name" value="UbiH/COQ6"/>
</dbReference>
<gene>
    <name evidence="9" type="ORF">ENJ46_02390</name>
</gene>
<dbReference type="GO" id="GO:0110142">
    <property type="term" value="C:ubiquinone biosynthesis complex"/>
    <property type="evidence" value="ECO:0007669"/>
    <property type="project" value="UniProtKB-ARBA"/>
</dbReference>
<dbReference type="PROSITE" id="PS01304">
    <property type="entry name" value="UBIH"/>
    <property type="match status" value="1"/>
</dbReference>
<evidence type="ECO:0000256" key="4">
    <source>
        <dbReference type="ARBA" id="ARBA00022630"/>
    </source>
</evidence>
<dbReference type="FunFam" id="3.50.50.60:FF:000021">
    <property type="entry name" value="Ubiquinone biosynthesis monooxygenase COQ6"/>
    <property type="match status" value="1"/>
</dbReference>
<evidence type="ECO:0000313" key="10">
    <source>
        <dbReference type="Proteomes" id="UP000886042"/>
    </source>
</evidence>
<comment type="similarity">
    <text evidence="3">Belongs to the UbiH/COQ6 family.</text>
</comment>
<evidence type="ECO:0000256" key="6">
    <source>
        <dbReference type="ARBA" id="ARBA00023002"/>
    </source>
</evidence>
<evidence type="ECO:0000256" key="1">
    <source>
        <dbReference type="ARBA" id="ARBA00001974"/>
    </source>
</evidence>
<comment type="cofactor">
    <cofactor evidence="1">
        <name>FAD</name>
        <dbReference type="ChEBI" id="CHEBI:57692"/>
    </cofactor>
</comment>
<dbReference type="UniPathway" id="UPA00232"/>
<keyword evidence="7" id="KW-0503">Monooxygenase</keyword>
<dbReference type="PRINTS" id="PR00420">
    <property type="entry name" value="RNGMNOXGNASE"/>
</dbReference>
<name>A0A7C3C958_9PROT</name>
<dbReference type="AlphaFoldDB" id="A0A7C3C958"/>
<dbReference type="InterPro" id="IPR051205">
    <property type="entry name" value="UbiH/COQ6_monooxygenase"/>
</dbReference>
<dbReference type="GO" id="GO:0006744">
    <property type="term" value="P:ubiquinone biosynthetic process"/>
    <property type="evidence" value="ECO:0007669"/>
    <property type="project" value="UniProtKB-UniPathway"/>
</dbReference>
<protein>
    <submittedName>
        <fullName evidence="9">FAD-binding protein</fullName>
    </submittedName>
</protein>
<dbReference type="Pfam" id="PF01494">
    <property type="entry name" value="FAD_binding_3"/>
    <property type="match status" value="1"/>
</dbReference>
<dbReference type="GO" id="GO:0016705">
    <property type="term" value="F:oxidoreductase activity, acting on paired donors, with incorporation or reduction of molecular oxygen"/>
    <property type="evidence" value="ECO:0007669"/>
    <property type="project" value="InterPro"/>
</dbReference>
<keyword evidence="4" id="KW-0285">Flavoprotein</keyword>
<organism evidence="9 10">
    <name type="scientific">Hellea balneolensis</name>
    <dbReference type="NCBI Taxonomy" id="287478"/>
    <lineage>
        <taxon>Bacteria</taxon>
        <taxon>Pseudomonadati</taxon>
        <taxon>Pseudomonadota</taxon>
        <taxon>Alphaproteobacteria</taxon>
        <taxon>Maricaulales</taxon>
        <taxon>Robiginitomaculaceae</taxon>
        <taxon>Hellea</taxon>
    </lineage>
</organism>
<accession>A0A7C3C958</accession>
<evidence type="ECO:0000256" key="5">
    <source>
        <dbReference type="ARBA" id="ARBA00022827"/>
    </source>
</evidence>
<dbReference type="GO" id="GO:0071949">
    <property type="term" value="F:FAD binding"/>
    <property type="evidence" value="ECO:0007669"/>
    <property type="project" value="InterPro"/>
</dbReference>
<evidence type="ECO:0000259" key="8">
    <source>
        <dbReference type="Pfam" id="PF01494"/>
    </source>
</evidence>
<dbReference type="SUPFAM" id="SSF51905">
    <property type="entry name" value="FAD/NAD(P)-binding domain"/>
    <property type="match status" value="1"/>
</dbReference>
<keyword evidence="5" id="KW-0274">FAD</keyword>
<reference evidence="9" key="1">
    <citation type="journal article" date="2020" name="mSystems">
        <title>Genome- and Community-Level Interaction Insights into Carbon Utilization and Element Cycling Functions of Hydrothermarchaeota in Hydrothermal Sediment.</title>
        <authorList>
            <person name="Zhou Z."/>
            <person name="Liu Y."/>
            <person name="Xu W."/>
            <person name="Pan J."/>
            <person name="Luo Z.H."/>
            <person name="Li M."/>
        </authorList>
    </citation>
    <scope>NUCLEOTIDE SEQUENCE [LARGE SCALE GENOMIC DNA]</scope>
    <source>
        <strain evidence="9">HyVt-489</strain>
    </source>
</reference>
<comment type="caution">
    <text evidence="9">The sequence shown here is derived from an EMBL/GenBank/DDBJ whole genome shotgun (WGS) entry which is preliminary data.</text>
</comment>